<feature type="compositionally biased region" description="Acidic residues" evidence="1">
    <location>
        <begin position="579"/>
        <end position="596"/>
    </location>
</feature>
<feature type="region of interest" description="Disordered" evidence="1">
    <location>
        <begin position="636"/>
        <end position="690"/>
    </location>
</feature>
<name>A0A4Y7SGI2_COPMI</name>
<comment type="caution">
    <text evidence="3">The sequence shown here is derived from an EMBL/GenBank/DDBJ whole genome shotgun (WGS) entry which is preliminary data.</text>
</comment>
<dbReference type="PANTHER" id="PTHR38248">
    <property type="entry name" value="FUNK1 6"/>
    <property type="match status" value="1"/>
</dbReference>
<dbReference type="Proteomes" id="UP000298030">
    <property type="component" value="Unassembled WGS sequence"/>
</dbReference>
<feature type="compositionally biased region" description="Low complexity" evidence="1">
    <location>
        <begin position="636"/>
        <end position="654"/>
    </location>
</feature>
<dbReference type="Pfam" id="PF17667">
    <property type="entry name" value="Pkinase_fungal"/>
    <property type="match status" value="2"/>
</dbReference>
<feature type="region of interest" description="Disordered" evidence="1">
    <location>
        <begin position="571"/>
        <end position="602"/>
    </location>
</feature>
<feature type="compositionally biased region" description="Basic and acidic residues" evidence="1">
    <location>
        <begin position="766"/>
        <end position="777"/>
    </location>
</feature>
<dbReference type="InterPro" id="IPR011009">
    <property type="entry name" value="Kinase-like_dom_sf"/>
</dbReference>
<feature type="region of interest" description="Disordered" evidence="1">
    <location>
        <begin position="1"/>
        <end position="27"/>
    </location>
</feature>
<evidence type="ECO:0000259" key="2">
    <source>
        <dbReference type="Pfam" id="PF17667"/>
    </source>
</evidence>
<dbReference type="STRING" id="71717.A0A4Y7SGI2"/>
<dbReference type="AlphaFoldDB" id="A0A4Y7SGI2"/>
<gene>
    <name evidence="3" type="ORF">FA13DRAFT_1672148</name>
</gene>
<organism evidence="3 4">
    <name type="scientific">Coprinellus micaceus</name>
    <name type="common">Glistening ink-cap mushroom</name>
    <name type="synonym">Coprinus micaceus</name>
    <dbReference type="NCBI Taxonomy" id="71717"/>
    <lineage>
        <taxon>Eukaryota</taxon>
        <taxon>Fungi</taxon>
        <taxon>Dikarya</taxon>
        <taxon>Basidiomycota</taxon>
        <taxon>Agaricomycotina</taxon>
        <taxon>Agaricomycetes</taxon>
        <taxon>Agaricomycetidae</taxon>
        <taxon>Agaricales</taxon>
        <taxon>Agaricineae</taxon>
        <taxon>Psathyrellaceae</taxon>
        <taxon>Coprinellus</taxon>
    </lineage>
</organism>
<protein>
    <recommendedName>
        <fullName evidence="2">Fungal-type protein kinase domain-containing protein</fullName>
    </recommendedName>
</protein>
<dbReference type="Gene3D" id="1.10.510.10">
    <property type="entry name" value="Transferase(Phosphotransferase) domain 1"/>
    <property type="match status" value="1"/>
</dbReference>
<dbReference type="OrthoDB" id="5569250at2759"/>
<feature type="region of interest" description="Disordered" evidence="1">
    <location>
        <begin position="99"/>
        <end position="122"/>
    </location>
</feature>
<feature type="compositionally biased region" description="Polar residues" evidence="1">
    <location>
        <begin position="1"/>
        <end position="15"/>
    </location>
</feature>
<dbReference type="SUPFAM" id="SSF56112">
    <property type="entry name" value="Protein kinase-like (PK-like)"/>
    <property type="match status" value="1"/>
</dbReference>
<feature type="region of interest" description="Disordered" evidence="1">
    <location>
        <begin position="735"/>
        <end position="792"/>
    </location>
</feature>
<proteinExistence type="predicted"/>
<accession>A0A4Y7SGI2</accession>
<evidence type="ECO:0000313" key="4">
    <source>
        <dbReference type="Proteomes" id="UP000298030"/>
    </source>
</evidence>
<evidence type="ECO:0000313" key="3">
    <source>
        <dbReference type="EMBL" id="TEB20804.1"/>
    </source>
</evidence>
<keyword evidence="4" id="KW-1185">Reference proteome</keyword>
<dbReference type="EMBL" id="QPFP01000131">
    <property type="protein sequence ID" value="TEB20804.1"/>
    <property type="molecule type" value="Genomic_DNA"/>
</dbReference>
<dbReference type="InterPro" id="IPR040976">
    <property type="entry name" value="Pkinase_fungal"/>
</dbReference>
<sequence>MASLPTNMANPTQQHAEGIHQHPSMTTTTEEYAHSIYRRVAQDHEIEGFLHQTDTFNLESRRWAIPPSGTINGLVDAATQVLWTIVSRFVRSTGAGVTRTVTTLNPDSPPEAQKNDQAGSAPSPIVVIRASGPSFEEPPTTTVWPSKSFSNVASYIIPKSGSEMGSVKEVVQEMEPYARRIFEQQPNRLFVRCLLLTENHARLVHFDRAGVETTPLIDIHQHPDTFVRIITGLASVDERTLGLDDSIQWTIVNGRKEKGTLTTTNPSGALKTYPILEHIPIPRDTIAGRGTNCWRVRDPDSLDELVVKDSWRPDYMVAEHELLELAHDIPGVVQMVSYETGRGETKDFRCPNTAGKCHNRVAARTMMKSYGKSIDFFTSALQVLCAIRDAIAGHQRLVSDDLKILHRDISHNNILIGPDGAPEGVRGVLIDLDAAFKATNGLPNVTADFNIGTRIFQSLCVLSTYDIPGLLPAHDYLDDLESFFYVLAYTFLVHLPNGSRASSQDEGPSIVSRWDNPNASIAWRHKSRIFSGRDGLIAAKVVERTWGPICSSLFTKFGDWMSDMRHEKLAVHRQRGTEEANEDDSDDDEDEASDGEEEHRAVDSDPFTLFYSRRDAHYAYVLGLFDEAINKFRSSATHPPSATAPVASSTSNSAGSGGTGPGDAPVRGRVPSSDHHIPDPPPPTAQDMEVEQEPPLNITPHAPTLVDNPLSPLVRPPSPLQCVIQLRRSARIRVLRQKQNEDSTTTRPSPVRTIQPRRSARTTKRHREEDEHIDVPRVKRTKKSPTTVNGVH</sequence>
<dbReference type="PANTHER" id="PTHR38248:SF2">
    <property type="entry name" value="FUNK1 11"/>
    <property type="match status" value="1"/>
</dbReference>
<feature type="domain" description="Fungal-type protein kinase" evidence="2">
    <location>
        <begin position="148"/>
        <end position="340"/>
    </location>
</feature>
<reference evidence="3 4" key="1">
    <citation type="journal article" date="2019" name="Nat. Ecol. Evol.">
        <title>Megaphylogeny resolves global patterns of mushroom evolution.</title>
        <authorList>
            <person name="Varga T."/>
            <person name="Krizsan K."/>
            <person name="Foldi C."/>
            <person name="Dima B."/>
            <person name="Sanchez-Garcia M."/>
            <person name="Sanchez-Ramirez S."/>
            <person name="Szollosi G.J."/>
            <person name="Szarkandi J.G."/>
            <person name="Papp V."/>
            <person name="Albert L."/>
            <person name="Andreopoulos W."/>
            <person name="Angelini C."/>
            <person name="Antonin V."/>
            <person name="Barry K.W."/>
            <person name="Bougher N.L."/>
            <person name="Buchanan P."/>
            <person name="Buyck B."/>
            <person name="Bense V."/>
            <person name="Catcheside P."/>
            <person name="Chovatia M."/>
            <person name="Cooper J."/>
            <person name="Damon W."/>
            <person name="Desjardin D."/>
            <person name="Finy P."/>
            <person name="Geml J."/>
            <person name="Haridas S."/>
            <person name="Hughes K."/>
            <person name="Justo A."/>
            <person name="Karasinski D."/>
            <person name="Kautmanova I."/>
            <person name="Kiss B."/>
            <person name="Kocsube S."/>
            <person name="Kotiranta H."/>
            <person name="LaButti K.M."/>
            <person name="Lechner B.E."/>
            <person name="Liimatainen K."/>
            <person name="Lipzen A."/>
            <person name="Lukacs Z."/>
            <person name="Mihaltcheva S."/>
            <person name="Morgado L.N."/>
            <person name="Niskanen T."/>
            <person name="Noordeloos M.E."/>
            <person name="Ohm R.A."/>
            <person name="Ortiz-Santana B."/>
            <person name="Ovrebo C."/>
            <person name="Racz N."/>
            <person name="Riley R."/>
            <person name="Savchenko A."/>
            <person name="Shiryaev A."/>
            <person name="Soop K."/>
            <person name="Spirin V."/>
            <person name="Szebenyi C."/>
            <person name="Tomsovsky M."/>
            <person name="Tulloss R.E."/>
            <person name="Uehling J."/>
            <person name="Grigoriev I.V."/>
            <person name="Vagvolgyi C."/>
            <person name="Papp T."/>
            <person name="Martin F.M."/>
            <person name="Miettinen O."/>
            <person name="Hibbett D.S."/>
            <person name="Nagy L.G."/>
        </authorList>
    </citation>
    <scope>NUCLEOTIDE SEQUENCE [LARGE SCALE GENOMIC DNA]</scope>
    <source>
        <strain evidence="3 4">FP101781</strain>
    </source>
</reference>
<feature type="domain" description="Fungal-type protein kinase" evidence="2">
    <location>
        <begin position="356"/>
        <end position="490"/>
    </location>
</feature>
<evidence type="ECO:0000256" key="1">
    <source>
        <dbReference type="SAM" id="MobiDB-lite"/>
    </source>
</evidence>